<dbReference type="InterPro" id="IPR009057">
    <property type="entry name" value="Homeodomain-like_sf"/>
</dbReference>
<dbReference type="AlphaFoldDB" id="A0AAD6Z7Q6"/>
<comment type="caution">
    <text evidence="1">The sequence shown here is derived from an EMBL/GenBank/DDBJ whole genome shotgun (WGS) entry which is preliminary data.</text>
</comment>
<organism evidence="1 2">
    <name type="scientific">Mycena albidolilacea</name>
    <dbReference type="NCBI Taxonomy" id="1033008"/>
    <lineage>
        <taxon>Eukaryota</taxon>
        <taxon>Fungi</taxon>
        <taxon>Dikarya</taxon>
        <taxon>Basidiomycota</taxon>
        <taxon>Agaricomycotina</taxon>
        <taxon>Agaricomycetes</taxon>
        <taxon>Agaricomycetidae</taxon>
        <taxon>Agaricales</taxon>
        <taxon>Marasmiineae</taxon>
        <taxon>Mycenaceae</taxon>
        <taxon>Mycena</taxon>
    </lineage>
</organism>
<name>A0AAD6Z7Q6_9AGAR</name>
<protein>
    <recommendedName>
        <fullName evidence="3">Tc1-like transposase DDE domain-containing protein</fullName>
    </recommendedName>
</protein>
<reference evidence="1" key="1">
    <citation type="submission" date="2023-03" db="EMBL/GenBank/DDBJ databases">
        <title>Massive genome expansion in bonnet fungi (Mycena s.s.) driven by repeated elements and novel gene families across ecological guilds.</title>
        <authorList>
            <consortium name="Lawrence Berkeley National Laboratory"/>
            <person name="Harder C.B."/>
            <person name="Miyauchi S."/>
            <person name="Viragh M."/>
            <person name="Kuo A."/>
            <person name="Thoen E."/>
            <person name="Andreopoulos B."/>
            <person name="Lu D."/>
            <person name="Skrede I."/>
            <person name="Drula E."/>
            <person name="Henrissat B."/>
            <person name="Morin E."/>
            <person name="Kohler A."/>
            <person name="Barry K."/>
            <person name="LaButti K."/>
            <person name="Morin E."/>
            <person name="Salamov A."/>
            <person name="Lipzen A."/>
            <person name="Mereny Z."/>
            <person name="Hegedus B."/>
            <person name="Baldrian P."/>
            <person name="Stursova M."/>
            <person name="Weitz H."/>
            <person name="Taylor A."/>
            <person name="Grigoriev I.V."/>
            <person name="Nagy L.G."/>
            <person name="Martin F."/>
            <person name="Kauserud H."/>
        </authorList>
    </citation>
    <scope>NUCLEOTIDE SEQUENCE</scope>
    <source>
        <strain evidence="1">CBHHK002</strain>
    </source>
</reference>
<accession>A0AAD6Z7Q6</accession>
<dbReference type="EMBL" id="JARIHO010000076">
    <property type="protein sequence ID" value="KAJ7310928.1"/>
    <property type="molecule type" value="Genomic_DNA"/>
</dbReference>
<dbReference type="SUPFAM" id="SSF46689">
    <property type="entry name" value="Homeodomain-like"/>
    <property type="match status" value="1"/>
</dbReference>
<sequence length="200" mass="22595">IKECALRLWELGWDKSAIYSTLFVSQASLYQWAKIFEEFGSITPPSPLIKGRPRIIGLAALTAVKEIYTCHADMYLDKLQWWLAIHHNIVISTPALHETLEWAGLTRKLLHKIANEHDVACCYGCAPVGMPADFEDFFIRGVRYTLVAAMGMDGYIAQRVVEGSLDSFDFFDLIGEDVVNDLSVLVMDNCRIHHTDTLKC</sequence>
<dbReference type="Proteomes" id="UP001218218">
    <property type="component" value="Unassembled WGS sequence"/>
</dbReference>
<evidence type="ECO:0000313" key="2">
    <source>
        <dbReference type="Proteomes" id="UP001218218"/>
    </source>
</evidence>
<evidence type="ECO:0000313" key="1">
    <source>
        <dbReference type="EMBL" id="KAJ7310928.1"/>
    </source>
</evidence>
<keyword evidence="2" id="KW-1185">Reference proteome</keyword>
<evidence type="ECO:0008006" key="3">
    <source>
        <dbReference type="Google" id="ProtNLM"/>
    </source>
</evidence>
<proteinExistence type="predicted"/>
<gene>
    <name evidence="1" type="ORF">DFH08DRAFT_718376</name>
</gene>
<feature type="non-terminal residue" evidence="1">
    <location>
        <position position="200"/>
    </location>
</feature>